<dbReference type="GO" id="GO:0016746">
    <property type="term" value="F:acyltransferase activity"/>
    <property type="evidence" value="ECO:0007669"/>
    <property type="project" value="UniProtKB-KW"/>
</dbReference>
<dbReference type="PANTHER" id="PTHR36927:SF4">
    <property type="entry name" value="BLR5718 PROTEIN"/>
    <property type="match status" value="1"/>
</dbReference>
<comment type="caution">
    <text evidence="3">The sequence shown here is derived from an EMBL/GenBank/DDBJ whole genome shotgun (WGS) entry which is preliminary data.</text>
</comment>
<keyword evidence="3" id="KW-0012">Acyltransferase</keyword>
<feature type="transmembrane region" description="Helical" evidence="1">
    <location>
        <begin position="344"/>
        <end position="362"/>
    </location>
</feature>
<dbReference type="InterPro" id="IPR002656">
    <property type="entry name" value="Acyl_transf_3_dom"/>
</dbReference>
<evidence type="ECO:0000313" key="4">
    <source>
        <dbReference type="Proteomes" id="UP001597112"/>
    </source>
</evidence>
<protein>
    <submittedName>
        <fullName evidence="3">Acyltransferase family protein</fullName>
    </submittedName>
</protein>
<feature type="transmembrane region" description="Helical" evidence="1">
    <location>
        <begin position="173"/>
        <end position="194"/>
    </location>
</feature>
<dbReference type="InterPro" id="IPR050623">
    <property type="entry name" value="Glucan_succinyl_AcylTrfase"/>
</dbReference>
<feature type="transmembrane region" description="Helical" evidence="1">
    <location>
        <begin position="275"/>
        <end position="295"/>
    </location>
</feature>
<dbReference type="RefSeq" id="WP_377579909.1">
    <property type="nucleotide sequence ID" value="NZ_JBHTKA010000004.1"/>
</dbReference>
<feature type="transmembrane region" description="Helical" evidence="1">
    <location>
        <begin position="92"/>
        <end position="116"/>
    </location>
</feature>
<feature type="transmembrane region" description="Helical" evidence="1">
    <location>
        <begin position="315"/>
        <end position="332"/>
    </location>
</feature>
<feature type="transmembrane region" description="Helical" evidence="1">
    <location>
        <begin position="200"/>
        <end position="221"/>
    </location>
</feature>
<keyword evidence="3" id="KW-0808">Transferase</keyword>
<accession>A0ABW3K5T1</accession>
<evidence type="ECO:0000313" key="3">
    <source>
        <dbReference type="EMBL" id="MFD1000486.1"/>
    </source>
</evidence>
<feature type="domain" description="Acyltransferase 3" evidence="2">
    <location>
        <begin position="6"/>
        <end position="358"/>
    </location>
</feature>
<keyword evidence="1" id="KW-1133">Transmembrane helix</keyword>
<feature type="transmembrane region" description="Helical" evidence="1">
    <location>
        <begin position="53"/>
        <end position="72"/>
    </location>
</feature>
<keyword evidence="4" id="KW-1185">Reference proteome</keyword>
<dbReference type="Pfam" id="PF01757">
    <property type="entry name" value="Acyl_transf_3"/>
    <property type="match status" value="1"/>
</dbReference>
<feature type="transmembrane region" description="Helical" evidence="1">
    <location>
        <begin position="136"/>
        <end position="153"/>
    </location>
</feature>
<proteinExistence type="predicted"/>
<gene>
    <name evidence="3" type="ORF">ACFQ21_14270</name>
</gene>
<dbReference type="PANTHER" id="PTHR36927">
    <property type="entry name" value="BLR4337 PROTEIN"/>
    <property type="match status" value="1"/>
</dbReference>
<dbReference type="EMBL" id="JBHTKA010000004">
    <property type="protein sequence ID" value="MFD1000486.1"/>
    <property type="molecule type" value="Genomic_DNA"/>
</dbReference>
<name>A0ABW3K5T1_9BACT</name>
<evidence type="ECO:0000256" key="1">
    <source>
        <dbReference type="SAM" id="Phobius"/>
    </source>
</evidence>
<keyword evidence="1" id="KW-0812">Transmembrane</keyword>
<evidence type="ECO:0000259" key="2">
    <source>
        <dbReference type="Pfam" id="PF01757"/>
    </source>
</evidence>
<dbReference type="Proteomes" id="UP001597112">
    <property type="component" value="Unassembled WGS sequence"/>
</dbReference>
<organism evidence="3 4">
    <name type="scientific">Ohtaekwangia kribbensis</name>
    <dbReference type="NCBI Taxonomy" id="688913"/>
    <lineage>
        <taxon>Bacteria</taxon>
        <taxon>Pseudomonadati</taxon>
        <taxon>Bacteroidota</taxon>
        <taxon>Cytophagia</taxon>
        <taxon>Cytophagales</taxon>
        <taxon>Fulvivirgaceae</taxon>
        <taxon>Ohtaekwangia</taxon>
    </lineage>
</organism>
<feature type="transmembrane region" description="Helical" evidence="1">
    <location>
        <begin position="236"/>
        <end position="255"/>
    </location>
</feature>
<keyword evidence="1" id="KW-0472">Membrane</keyword>
<reference evidence="4" key="1">
    <citation type="journal article" date="2019" name="Int. J. Syst. Evol. Microbiol.">
        <title>The Global Catalogue of Microorganisms (GCM) 10K type strain sequencing project: providing services to taxonomists for standard genome sequencing and annotation.</title>
        <authorList>
            <consortium name="The Broad Institute Genomics Platform"/>
            <consortium name="The Broad Institute Genome Sequencing Center for Infectious Disease"/>
            <person name="Wu L."/>
            <person name="Ma J."/>
        </authorList>
    </citation>
    <scope>NUCLEOTIDE SEQUENCE [LARGE SCALE GENOMIC DNA]</scope>
    <source>
        <strain evidence="4">CCUG 58938</strain>
    </source>
</reference>
<sequence>MKERENYIDNIRVLLTMLVVLHHAAVTYGAPGGWYYKEEASDLATQLSLTVFVSVNQSFFMGLFFFLSSYFITPSYERKGAGQFLLDRLKRLGIPLVFYSLVLSPVTIYIAIAHQYEALTFIDYYVNRDHWIETGVLWFTAALLIFTSAFAWLQYVFHKKLISTSKFPGNRSIFIFAIILGIFSFLVRIVFPIGRTLSPFGFQLAHFPQYIALFSIGIIAYRNQWLSMLSYQQGKVWLWTAVALIVASFPGIYLLKTVTHSEINTFLGGFTIQSFVNAMWEQLMGISIIIALLGIGKYTLNNQGRFFKSLSRSAYAVYIIHPLVLVCISILLKDLSIAPLLKFAISGISAIAISFVAAELLVRIPIVKDLV</sequence>